<reference key="2">
    <citation type="submission" date="2011-03" db="EMBL/GenBank/DDBJ databases">
        <title>Complete genome sequence of the thermoacidophilic crenarchaeon Thermoproteus uzoniensis 768-20.</title>
        <authorList>
            <person name="Mardanov A.V."/>
            <person name="Gumerov V.M."/>
            <person name="Beletsky A.V."/>
            <person name="Prokofeva M.I."/>
            <person name="Bonch-Osmolovskaya E.A."/>
            <person name="Ravin N.V."/>
            <person name="Skryabin K.G."/>
        </authorList>
    </citation>
    <scope>NUCLEOTIDE SEQUENCE</scope>
    <source>
        <strain>768-20</strain>
    </source>
</reference>
<dbReference type="HOGENOM" id="CLU_1607215_0_0_2"/>
<sequence length="162" mass="17877">MELAVGLTEGGKIYIRRSDLERTARRIGLTADELAARLGARPEQAGRGVRYVIEDGWGLVLSKLLELEERVSRLEGRRVEGADFDQILDVAIKHSAGPTGYAPLKAVKDFVTSKLGLSEAEFVERLARLLAERRGKYVLLEGGDEKVYVNGRGYGYIKKTGV</sequence>
<dbReference type="AlphaFoldDB" id="F2L2V3"/>
<evidence type="ECO:0000313" key="1">
    <source>
        <dbReference type="EMBL" id="AEA11891.1"/>
    </source>
</evidence>
<organism evidence="1 2">
    <name type="scientific">Thermoproteus uzoniensis (strain 768-20)</name>
    <dbReference type="NCBI Taxonomy" id="999630"/>
    <lineage>
        <taxon>Archaea</taxon>
        <taxon>Thermoproteota</taxon>
        <taxon>Thermoprotei</taxon>
        <taxon>Thermoproteales</taxon>
        <taxon>Thermoproteaceae</taxon>
        <taxon>Thermoproteus</taxon>
    </lineage>
</organism>
<dbReference type="RefSeq" id="WP_013679227.1">
    <property type="nucleotide sequence ID" value="NC_015315.1"/>
</dbReference>
<name>F2L2V3_THEU7</name>
<dbReference type="Proteomes" id="UP000008138">
    <property type="component" value="Chromosome"/>
</dbReference>
<dbReference type="STRING" id="999630.TUZN_0395"/>
<dbReference type="GeneID" id="10359940"/>
<gene>
    <name evidence="1" type="ordered locus">TUZN_0395</name>
</gene>
<accession>F2L2V3</accession>
<dbReference type="eggNOG" id="arCOG03737">
    <property type="taxonomic scope" value="Archaea"/>
</dbReference>
<proteinExistence type="predicted"/>
<dbReference type="KEGG" id="tuz:TUZN_0395"/>
<keyword evidence="2" id="KW-1185">Reference proteome</keyword>
<evidence type="ECO:0000313" key="2">
    <source>
        <dbReference type="Proteomes" id="UP000008138"/>
    </source>
</evidence>
<protein>
    <submittedName>
        <fullName evidence="1">Uncharacterized protein</fullName>
    </submittedName>
</protein>
<reference evidence="1 2" key="1">
    <citation type="journal article" date="2011" name="J. Bacteriol.">
        <title>Complete genome sequence of the thermoacidophilic crenarchaeon Thermoproteus uzoniensis 768-20.</title>
        <authorList>
            <person name="Mardanov A.V."/>
            <person name="Gumerov V.M."/>
            <person name="Beletsky A.V."/>
            <person name="Prokofeva M.I."/>
            <person name="Bonch-Osmolovskaya E.A."/>
            <person name="Ravin N.V."/>
            <person name="Skryabin K.G."/>
        </authorList>
    </citation>
    <scope>NUCLEOTIDE SEQUENCE [LARGE SCALE GENOMIC DNA]</scope>
    <source>
        <strain evidence="1 2">768-20</strain>
    </source>
</reference>
<dbReference type="EMBL" id="CP002590">
    <property type="protein sequence ID" value="AEA11891.1"/>
    <property type="molecule type" value="Genomic_DNA"/>
</dbReference>